<keyword evidence="3" id="KW-0240">DNA-directed RNA polymerase</keyword>
<dbReference type="GO" id="GO:0000932">
    <property type="term" value="C:P-body"/>
    <property type="evidence" value="ECO:0007669"/>
    <property type="project" value="TreeGrafter"/>
</dbReference>
<dbReference type="GO" id="GO:0005665">
    <property type="term" value="C:RNA polymerase II, core complex"/>
    <property type="evidence" value="ECO:0007669"/>
    <property type="project" value="TreeGrafter"/>
</dbReference>
<accession>A0AA88HK81</accession>
<evidence type="ECO:0000259" key="5">
    <source>
        <dbReference type="Pfam" id="PF03876"/>
    </source>
</evidence>
<dbReference type="InterPro" id="IPR045113">
    <property type="entry name" value="Rpb7-like"/>
</dbReference>
<dbReference type="PANTHER" id="PTHR12709">
    <property type="entry name" value="DNA-DIRECTED RNA POLYMERASE II, III"/>
    <property type="match status" value="1"/>
</dbReference>
<dbReference type="GO" id="GO:0003697">
    <property type="term" value="F:single-stranded DNA binding"/>
    <property type="evidence" value="ECO:0007669"/>
    <property type="project" value="TreeGrafter"/>
</dbReference>
<comment type="subcellular location">
    <subcellularLocation>
        <location evidence="1">Nucleus</location>
    </subcellularLocation>
</comment>
<evidence type="ECO:0000256" key="4">
    <source>
        <dbReference type="ARBA" id="ARBA00023163"/>
    </source>
</evidence>
<keyword evidence="4" id="KW-0804">Transcription</keyword>
<name>A0AA88HK81_ARTSF</name>
<dbReference type="GO" id="GO:0006367">
    <property type="term" value="P:transcription initiation at RNA polymerase II promoter"/>
    <property type="evidence" value="ECO:0007669"/>
    <property type="project" value="TreeGrafter"/>
</dbReference>
<dbReference type="Gene3D" id="3.30.1490.120">
    <property type="entry name" value="RNA polymerase Rpb7-like, N-terminal domain"/>
    <property type="match status" value="1"/>
</dbReference>
<evidence type="ECO:0000256" key="1">
    <source>
        <dbReference type="ARBA" id="ARBA00004123"/>
    </source>
</evidence>
<dbReference type="EMBL" id="JAVRJZ010000016">
    <property type="protein sequence ID" value="KAK2710583.1"/>
    <property type="molecule type" value="Genomic_DNA"/>
</dbReference>
<protein>
    <recommendedName>
        <fullName evidence="5">RNA polymerase Rpb7-like N-terminal domain-containing protein</fullName>
    </recommendedName>
</protein>
<comment type="caution">
    <text evidence="6">The sequence shown here is derived from an EMBL/GenBank/DDBJ whole genome shotgun (WGS) entry which is preliminary data.</text>
</comment>
<comment type="similarity">
    <text evidence="2">Belongs to the eukaryotic RPB7/RPC8 RNA polymerase subunit family.</text>
</comment>
<dbReference type="GO" id="GO:0003727">
    <property type="term" value="F:single-stranded RNA binding"/>
    <property type="evidence" value="ECO:0007669"/>
    <property type="project" value="TreeGrafter"/>
</dbReference>
<dbReference type="CDD" id="cd04329">
    <property type="entry name" value="RNAP_II_Rpb7_N"/>
    <property type="match status" value="1"/>
</dbReference>
<dbReference type="Proteomes" id="UP001187531">
    <property type="component" value="Unassembled WGS sequence"/>
</dbReference>
<dbReference type="FunFam" id="3.30.1490.120:FF:000001">
    <property type="entry name" value="DNA-directed RNA polymerase II subunit RPB7"/>
    <property type="match status" value="1"/>
</dbReference>
<dbReference type="InterPro" id="IPR005576">
    <property type="entry name" value="Rpb7-like_N"/>
</dbReference>
<keyword evidence="7" id="KW-1185">Reference proteome</keyword>
<evidence type="ECO:0000313" key="7">
    <source>
        <dbReference type="Proteomes" id="UP001187531"/>
    </source>
</evidence>
<sequence>MAISYSQNLKLKRADQQCVKMFFHLSLSHDIILHPRYFGPQLIDTVKRRLYSEVEGTCSGKHGFVIAVTSVDGIGAGIIQSGQGFVVYPVKYKAVVFRPFKGQVIDGVVKEVNKEIALQKKLKRC</sequence>
<gene>
    <name evidence="6" type="ORF">QYM36_011937</name>
</gene>
<dbReference type="PANTHER" id="PTHR12709:SF4">
    <property type="entry name" value="DNA-DIRECTED RNA POLYMERASE II SUBUNIT RPB7"/>
    <property type="match status" value="1"/>
</dbReference>
<feature type="domain" description="RNA polymerase Rpb7-like N-terminal" evidence="5">
    <location>
        <begin position="30"/>
        <end position="84"/>
    </location>
</feature>
<evidence type="ECO:0000256" key="2">
    <source>
        <dbReference type="ARBA" id="ARBA00009307"/>
    </source>
</evidence>
<dbReference type="SUPFAM" id="SSF88798">
    <property type="entry name" value="N-terminal, heterodimerisation domain of RBP7 (RpoE)"/>
    <property type="match status" value="1"/>
</dbReference>
<dbReference type="Pfam" id="PF03876">
    <property type="entry name" value="SHS2_Rpb7-N"/>
    <property type="match status" value="1"/>
</dbReference>
<proteinExistence type="inferred from homology"/>
<evidence type="ECO:0000313" key="6">
    <source>
        <dbReference type="EMBL" id="KAK2710583.1"/>
    </source>
</evidence>
<dbReference type="GO" id="GO:0045948">
    <property type="term" value="P:positive regulation of translational initiation"/>
    <property type="evidence" value="ECO:0007669"/>
    <property type="project" value="TreeGrafter"/>
</dbReference>
<dbReference type="GO" id="GO:0031369">
    <property type="term" value="F:translation initiation factor binding"/>
    <property type="evidence" value="ECO:0007669"/>
    <property type="project" value="TreeGrafter"/>
</dbReference>
<dbReference type="AlphaFoldDB" id="A0AA88HK81"/>
<evidence type="ECO:0000256" key="3">
    <source>
        <dbReference type="ARBA" id="ARBA00022478"/>
    </source>
</evidence>
<organism evidence="6 7">
    <name type="scientific">Artemia franciscana</name>
    <name type="common">Brine shrimp</name>
    <name type="synonym">Artemia sanfranciscana</name>
    <dbReference type="NCBI Taxonomy" id="6661"/>
    <lineage>
        <taxon>Eukaryota</taxon>
        <taxon>Metazoa</taxon>
        <taxon>Ecdysozoa</taxon>
        <taxon>Arthropoda</taxon>
        <taxon>Crustacea</taxon>
        <taxon>Branchiopoda</taxon>
        <taxon>Anostraca</taxon>
        <taxon>Artemiidae</taxon>
        <taxon>Artemia</taxon>
    </lineage>
</organism>
<reference evidence="6" key="1">
    <citation type="submission" date="2023-07" db="EMBL/GenBank/DDBJ databases">
        <title>Chromosome-level genome assembly of Artemia franciscana.</title>
        <authorList>
            <person name="Jo E."/>
        </authorList>
    </citation>
    <scope>NUCLEOTIDE SEQUENCE</scope>
    <source>
        <tissue evidence="6">Whole body</tissue>
    </source>
</reference>
<dbReference type="GO" id="GO:0060213">
    <property type="term" value="P:positive regulation of nuclear-transcribed mRNA poly(A) tail shortening"/>
    <property type="evidence" value="ECO:0007669"/>
    <property type="project" value="TreeGrafter"/>
</dbReference>
<dbReference type="InterPro" id="IPR036898">
    <property type="entry name" value="RNA_pol_Rpb7-like_N_sf"/>
</dbReference>